<protein>
    <submittedName>
        <fullName evidence="1">Uncharacterized protein</fullName>
    </submittedName>
</protein>
<name>A0ACC2HIN0_DALPE</name>
<comment type="caution">
    <text evidence="1">The sequence shown here is derived from an EMBL/GenBank/DDBJ whole genome shotgun (WGS) entry which is preliminary data.</text>
</comment>
<evidence type="ECO:0000313" key="2">
    <source>
        <dbReference type="Proteomes" id="UP001157502"/>
    </source>
</evidence>
<proteinExistence type="predicted"/>
<evidence type="ECO:0000313" key="1">
    <source>
        <dbReference type="EMBL" id="KAJ8015864.1"/>
    </source>
</evidence>
<keyword evidence="2" id="KW-1185">Reference proteome</keyword>
<sequence>METTMESEITLATSAASTCSPLQMHVQSVEREDVSAVLQSHVEWDAGHGLRAVDVLQFLPQLVPPGQDALPAYTEKDLRDKQLEDKTLTRVLSYIERHRRPSRRERFKESAAVTRYLKHWDRLTVNNGVLYRISRHQKTKAKRFQYVVPDSLKPEVLQGIHDKAGHQAQSRSLSLARQRFFWPSLDGDVRDYVRHCQRCIVSKTVEPEGRAPLENIITTRPLELICIDFWSAEDSRNKSVDVLVITDHFTRMAQAFSCKDQTAKQMARVLWDRYFCVFGFPERIHSDQGANFESQLISELLQVSGVRKSHTTPYHPMGNGSVERFNRTLGGMIRALTPGEKADWPRRLQTLTFMYNCAAHETTGYPPFYLMFGRVPRLPVDVLFRTVLNDSDVTSYDRYVACLANYLKEAMVVAQDHVAKEQDRHAQLYNRKVKGSKIVLGDRVLVANRTDRGKRKLADRWDSIVYTVVGVNEETHTYRICDTLSGREKVVHRNLILLANFFPVRDACDMSDLTSSVHATTSSVSGSVDGGEARGSVFGGAGGPICATS</sequence>
<reference evidence="1" key="1">
    <citation type="submission" date="2021-05" db="EMBL/GenBank/DDBJ databases">
        <authorList>
            <person name="Pan Q."/>
            <person name="Jouanno E."/>
            <person name="Zahm M."/>
            <person name="Klopp C."/>
            <person name="Cabau C."/>
            <person name="Louis A."/>
            <person name="Berthelot C."/>
            <person name="Parey E."/>
            <person name="Roest Crollius H."/>
            <person name="Montfort J."/>
            <person name="Robinson-Rechavi M."/>
            <person name="Bouchez O."/>
            <person name="Lampietro C."/>
            <person name="Lopez Roques C."/>
            <person name="Donnadieu C."/>
            <person name="Postlethwait J."/>
            <person name="Bobe J."/>
            <person name="Dillon D."/>
            <person name="Chandos A."/>
            <person name="von Hippel F."/>
            <person name="Guiguen Y."/>
        </authorList>
    </citation>
    <scope>NUCLEOTIDE SEQUENCE</scope>
    <source>
        <strain evidence="1">YG-Jan2019</strain>
    </source>
</reference>
<gene>
    <name evidence="1" type="ORF">DPEC_G00000930</name>
</gene>
<dbReference type="Proteomes" id="UP001157502">
    <property type="component" value="Chromosome 1"/>
</dbReference>
<dbReference type="EMBL" id="CM055728">
    <property type="protein sequence ID" value="KAJ8015864.1"/>
    <property type="molecule type" value="Genomic_DNA"/>
</dbReference>
<organism evidence="1 2">
    <name type="scientific">Dallia pectoralis</name>
    <name type="common">Alaska blackfish</name>
    <dbReference type="NCBI Taxonomy" id="75939"/>
    <lineage>
        <taxon>Eukaryota</taxon>
        <taxon>Metazoa</taxon>
        <taxon>Chordata</taxon>
        <taxon>Craniata</taxon>
        <taxon>Vertebrata</taxon>
        <taxon>Euteleostomi</taxon>
        <taxon>Actinopterygii</taxon>
        <taxon>Neopterygii</taxon>
        <taxon>Teleostei</taxon>
        <taxon>Protacanthopterygii</taxon>
        <taxon>Esociformes</taxon>
        <taxon>Umbridae</taxon>
        <taxon>Dallia</taxon>
    </lineage>
</organism>
<accession>A0ACC2HIN0</accession>